<comment type="function">
    <text evidence="5">Component of the biogenesis of lysosome-related organelles complex-1 (BLOC-1) involved in pigment granule biogenesis.</text>
</comment>
<dbReference type="PANTHER" id="PTHR31328">
    <property type="entry name" value="BIOGENESIS OF LYSOSOME-RELATED ORGANELLES COMPLEX 1 SUBUNIT 6"/>
    <property type="match status" value="1"/>
</dbReference>
<evidence type="ECO:0000256" key="2">
    <source>
        <dbReference type="ARBA" id="ARBA00005767"/>
    </source>
</evidence>
<evidence type="ECO:0000256" key="1">
    <source>
        <dbReference type="ARBA" id="ARBA00004496"/>
    </source>
</evidence>
<keyword evidence="7" id="KW-1185">Reference proteome</keyword>
<evidence type="ECO:0000256" key="5">
    <source>
        <dbReference type="PIRNR" id="PIRNR037609"/>
    </source>
</evidence>
<dbReference type="Pfam" id="PF14712">
    <property type="entry name" value="Snapin_Pallidin"/>
    <property type="match status" value="1"/>
</dbReference>
<gene>
    <name evidence="6" type="ORF">TKK_004163</name>
</gene>
<proteinExistence type="inferred from homology"/>
<evidence type="ECO:0000313" key="7">
    <source>
        <dbReference type="Proteomes" id="UP001627154"/>
    </source>
</evidence>
<comment type="subcellular location">
    <subcellularLocation>
        <location evidence="1">Cytoplasm</location>
    </subcellularLocation>
</comment>
<dbReference type="PANTHER" id="PTHR31328:SF2">
    <property type="entry name" value="BIOGENESIS OF LYSOSOME-RELATED ORGANELLES COMPLEX 1 SUBUNIT 6"/>
    <property type="match status" value="1"/>
</dbReference>
<dbReference type="Proteomes" id="UP001627154">
    <property type="component" value="Unassembled WGS sequence"/>
</dbReference>
<evidence type="ECO:0000256" key="4">
    <source>
        <dbReference type="ARBA" id="ARBA00022490"/>
    </source>
</evidence>
<organism evidence="6 7">
    <name type="scientific">Trichogramma kaykai</name>
    <dbReference type="NCBI Taxonomy" id="54128"/>
    <lineage>
        <taxon>Eukaryota</taxon>
        <taxon>Metazoa</taxon>
        <taxon>Ecdysozoa</taxon>
        <taxon>Arthropoda</taxon>
        <taxon>Hexapoda</taxon>
        <taxon>Insecta</taxon>
        <taxon>Pterygota</taxon>
        <taxon>Neoptera</taxon>
        <taxon>Endopterygota</taxon>
        <taxon>Hymenoptera</taxon>
        <taxon>Apocrita</taxon>
        <taxon>Proctotrupomorpha</taxon>
        <taxon>Chalcidoidea</taxon>
        <taxon>Trichogrammatidae</taxon>
        <taxon>Trichogramma</taxon>
    </lineage>
</organism>
<protein>
    <recommendedName>
        <fullName evidence="3 5">Biogenesis of lysosome-related organelles complex 1 subunit 6</fullName>
        <shortName evidence="5">BLOC-1 subunit 6</shortName>
    </recommendedName>
</protein>
<dbReference type="GO" id="GO:0005737">
    <property type="term" value="C:cytoplasm"/>
    <property type="evidence" value="ECO:0007669"/>
    <property type="project" value="UniProtKB-SubCell"/>
</dbReference>
<accession>A0ABD2XEB6</accession>
<comment type="caution">
    <text evidence="6">The sequence shown here is derived from an EMBL/GenBank/DDBJ whole genome shotgun (WGS) entry which is preliminary data.</text>
</comment>
<evidence type="ECO:0000256" key="3">
    <source>
        <dbReference type="ARBA" id="ARBA00019579"/>
    </source>
</evidence>
<sequence length="125" mass="14200">MDDVKKELDDLSEVSQKLAKGIVDVYEGPLSQVQQELNALTSKQETCITQMQAENKKMCDVQDDIELNHLFTTVANSQRKLLDIKTEIMSICDRTARLKKRALHLQKLKQKEIQAKAAASVNRDD</sequence>
<reference evidence="6 7" key="1">
    <citation type="journal article" date="2024" name="bioRxiv">
        <title>A reference genome for Trichogramma kaykai: A tiny desert-dwelling parasitoid wasp with competing sex-ratio distorters.</title>
        <authorList>
            <person name="Culotta J."/>
            <person name="Lindsey A.R."/>
        </authorList>
    </citation>
    <scope>NUCLEOTIDE SEQUENCE [LARGE SCALE GENOMIC DNA]</scope>
    <source>
        <strain evidence="6 7">KSX58</strain>
    </source>
</reference>
<dbReference type="PIRSF" id="PIRSF037609">
    <property type="entry name" value="BLOC-1_complex_pallidin"/>
    <property type="match status" value="1"/>
</dbReference>
<comment type="similarity">
    <text evidence="2 5">Belongs to the BLOC1S6 family.</text>
</comment>
<dbReference type="InterPro" id="IPR017242">
    <property type="entry name" value="BLOC-1_pallidin"/>
</dbReference>
<dbReference type="InterPro" id="IPR028119">
    <property type="entry name" value="Snapin/Pallidin/Snn1"/>
</dbReference>
<evidence type="ECO:0000313" key="6">
    <source>
        <dbReference type="EMBL" id="KAL3403016.1"/>
    </source>
</evidence>
<dbReference type="AlphaFoldDB" id="A0ABD2XEB6"/>
<keyword evidence="4" id="KW-0963">Cytoplasm</keyword>
<dbReference type="EMBL" id="JBJJXI010000032">
    <property type="protein sequence ID" value="KAL3403016.1"/>
    <property type="molecule type" value="Genomic_DNA"/>
</dbReference>
<name>A0ABD2XEB6_9HYME</name>